<dbReference type="InterPro" id="IPR027417">
    <property type="entry name" value="P-loop_NTPase"/>
</dbReference>
<dbReference type="PANTHER" id="PTHR42698">
    <property type="entry name" value="GTPASE ERA"/>
    <property type="match status" value="1"/>
</dbReference>
<dbReference type="InterPro" id="IPR006073">
    <property type="entry name" value="GTP-bd"/>
</dbReference>
<protein>
    <submittedName>
        <fullName evidence="3">50S ribosome-binding GTPase</fullName>
    </submittedName>
</protein>
<dbReference type="Gene3D" id="3.40.50.300">
    <property type="entry name" value="P-loop containing nucleotide triphosphate hydrolases"/>
    <property type="match status" value="1"/>
</dbReference>
<dbReference type="InterPro" id="IPR005662">
    <property type="entry name" value="GTPase_Era-like"/>
</dbReference>
<organism evidence="3 4">
    <name type="scientific">Propioniciclava soli</name>
    <dbReference type="NCBI Taxonomy" id="2775081"/>
    <lineage>
        <taxon>Bacteria</taxon>
        <taxon>Bacillati</taxon>
        <taxon>Actinomycetota</taxon>
        <taxon>Actinomycetes</taxon>
        <taxon>Propionibacteriales</taxon>
        <taxon>Propionibacteriaceae</taxon>
        <taxon>Propioniciclava</taxon>
    </lineage>
</organism>
<name>A0ABZ3C6N7_9ACTN</name>
<feature type="domain" description="G" evidence="2">
    <location>
        <begin position="53"/>
        <end position="164"/>
    </location>
</feature>
<feature type="transmembrane region" description="Helical" evidence="1">
    <location>
        <begin position="412"/>
        <end position="442"/>
    </location>
</feature>
<evidence type="ECO:0000313" key="4">
    <source>
        <dbReference type="Proteomes" id="UP001434337"/>
    </source>
</evidence>
<dbReference type="EMBL" id="CP115965">
    <property type="protein sequence ID" value="WZW97400.1"/>
    <property type="molecule type" value="Genomic_DNA"/>
</dbReference>
<evidence type="ECO:0000259" key="2">
    <source>
        <dbReference type="Pfam" id="PF01926"/>
    </source>
</evidence>
<proteinExistence type="predicted"/>
<dbReference type="SUPFAM" id="SSF52540">
    <property type="entry name" value="P-loop containing nucleoside triphosphate hydrolases"/>
    <property type="match status" value="1"/>
</dbReference>
<keyword evidence="1" id="KW-1133">Transmembrane helix</keyword>
<dbReference type="Pfam" id="PF01926">
    <property type="entry name" value="MMR_HSR1"/>
    <property type="match status" value="1"/>
</dbReference>
<feature type="transmembrane region" description="Helical" evidence="1">
    <location>
        <begin position="462"/>
        <end position="483"/>
    </location>
</feature>
<gene>
    <name evidence="3" type="ORF">PCC79_10795</name>
</gene>
<keyword evidence="1" id="KW-0472">Membrane</keyword>
<dbReference type="RefSeq" id="WP_342371824.1">
    <property type="nucleotide sequence ID" value="NZ_CP115965.1"/>
</dbReference>
<accession>A0ABZ3C6N7</accession>
<dbReference type="PANTHER" id="PTHR42698:SF1">
    <property type="entry name" value="GTPASE ERA, MITOCHONDRIAL"/>
    <property type="match status" value="1"/>
</dbReference>
<sequence>MAERPTLAGRLTALGEAAELSRGRASADVVDAALAVTQRAGERLAIAGDHTVVALAGATGSGKSSTFNALSGTQLAMTGVRRPTTSEAMAVSWGTEQPVELLDWLGVTRRHLVATGEGPWRNVVLLDLPDHDSTEMAHRLTVDRLVELVDMLVWVVDPQKYADGALHDGYLKPLADHADVMVVVLNQADRLTPEQLRHALADLRRLLDSEGLQATQVLAVSALTGEGMADLRALLEQTAAAKAMTAKRFAADVSRHAGLLEAELGSGRLPTIETRDVDRLNDSMAEAAGVPQVVDGVARAWRHRGTIATGWPMVTWLQRFRPDPLRRLRVGLGPRELSPTDVSRTSLPKANAVQRARLDASLRGLIETTTEGVPRGWADRIREAARGNERVLADRLDAAVARTDLRMNSGHGWWVLVTILQWVLFAALVVGGVWLLLPWLFLWFQVPLVLPEVTWQGWPVPTLLFGGGIVGGIVLALLSRVFVEVGARVKARTARRLLTDAIGEVTATEVVAPVRAELERLASARAAVRRARQ</sequence>
<evidence type="ECO:0000313" key="3">
    <source>
        <dbReference type="EMBL" id="WZW97400.1"/>
    </source>
</evidence>
<reference evidence="3 4" key="1">
    <citation type="journal article" date="2023" name="Environ Microbiome">
        <title>A coral-associated actinobacterium mitigates coral bleaching under heat stress.</title>
        <authorList>
            <person name="Li J."/>
            <person name="Zou Y."/>
            <person name="Li Q."/>
            <person name="Zhang J."/>
            <person name="Bourne D.G."/>
            <person name="Lyu Y."/>
            <person name="Liu C."/>
            <person name="Zhang S."/>
        </authorList>
    </citation>
    <scope>NUCLEOTIDE SEQUENCE [LARGE SCALE GENOMIC DNA]</scope>
    <source>
        <strain evidence="3 4">SCSIO 13291</strain>
    </source>
</reference>
<keyword evidence="4" id="KW-1185">Reference proteome</keyword>
<dbReference type="Proteomes" id="UP001434337">
    <property type="component" value="Chromosome"/>
</dbReference>
<evidence type="ECO:0000256" key="1">
    <source>
        <dbReference type="SAM" id="Phobius"/>
    </source>
</evidence>
<keyword evidence="1" id="KW-0812">Transmembrane</keyword>